<dbReference type="RefSeq" id="WP_080144300.1">
    <property type="nucleotide sequence ID" value="NZ_JACMSE010000001.1"/>
</dbReference>
<evidence type="ECO:0000313" key="2">
    <source>
        <dbReference type="Proteomes" id="UP000587396"/>
    </source>
</evidence>
<keyword evidence="2" id="KW-1185">Reference proteome</keyword>
<organism evidence="1 2">
    <name type="scientific">Gordonibacter massiliensis</name>
    <name type="common">ex Traore et al. 2017</name>
    <dbReference type="NCBI Taxonomy" id="1841863"/>
    <lineage>
        <taxon>Bacteria</taxon>
        <taxon>Bacillati</taxon>
        <taxon>Actinomycetota</taxon>
        <taxon>Coriobacteriia</taxon>
        <taxon>Eggerthellales</taxon>
        <taxon>Eggerthellaceae</taxon>
        <taxon>Gordonibacter</taxon>
    </lineage>
</organism>
<comment type="caution">
    <text evidence="1">The sequence shown here is derived from an EMBL/GenBank/DDBJ whole genome shotgun (WGS) entry which is preliminary data.</text>
</comment>
<protein>
    <submittedName>
        <fullName evidence="1">Homocitrate synthase</fullName>
    </submittedName>
</protein>
<reference evidence="1 2" key="1">
    <citation type="submission" date="2020-08" db="EMBL/GenBank/DDBJ databases">
        <authorList>
            <person name="Liu C."/>
            <person name="Sun Q."/>
        </authorList>
    </citation>
    <scope>NUCLEOTIDE SEQUENCE [LARGE SCALE GENOMIC DNA]</scope>
    <source>
        <strain evidence="1 2">N22</strain>
    </source>
</reference>
<gene>
    <name evidence="1" type="ORF">H7313_02060</name>
</gene>
<dbReference type="Proteomes" id="UP000587396">
    <property type="component" value="Unassembled WGS sequence"/>
</dbReference>
<accession>A0A842JDT0</accession>
<proteinExistence type="predicted"/>
<sequence>MDVQEIVGQLMKSAAENPESLKQFGVDPAAAIKGATGLDLSEEEVTDVVKAVEPLLEGKELNLDAVMKAAGDFLGNDPGALLGKLGGLFGGK</sequence>
<evidence type="ECO:0000313" key="1">
    <source>
        <dbReference type="EMBL" id="MBC2888138.1"/>
    </source>
</evidence>
<dbReference type="AlphaFoldDB" id="A0A842JDT0"/>
<name>A0A842JDT0_9ACTN</name>
<dbReference type="EMBL" id="JACMSE010000001">
    <property type="protein sequence ID" value="MBC2888138.1"/>
    <property type="molecule type" value="Genomic_DNA"/>
</dbReference>